<organism evidence="1 2">
    <name type="scientific">Mesonia ostreae</name>
    <dbReference type="NCBI Taxonomy" id="861110"/>
    <lineage>
        <taxon>Bacteria</taxon>
        <taxon>Pseudomonadati</taxon>
        <taxon>Bacteroidota</taxon>
        <taxon>Flavobacteriia</taxon>
        <taxon>Flavobacteriales</taxon>
        <taxon>Flavobacteriaceae</taxon>
        <taxon>Mesonia</taxon>
    </lineage>
</organism>
<dbReference type="Gene3D" id="2.60.40.1120">
    <property type="entry name" value="Carboxypeptidase-like, regulatory domain"/>
    <property type="match status" value="1"/>
</dbReference>
<proteinExistence type="predicted"/>
<dbReference type="Pfam" id="PF13715">
    <property type="entry name" value="CarbopepD_reg_2"/>
    <property type="match status" value="1"/>
</dbReference>
<dbReference type="RefSeq" id="WP_311401746.1">
    <property type="nucleotide sequence ID" value="NZ_JAVRBG010000008.1"/>
</dbReference>
<sequence length="367" mass="43085">MSKALLYLSILCFYLGGENCFAQQIVRGFVVDSSTQKPIEGAAVFFDKTTYGTITNKNGFFVLKSREQTKSPLIIRYLGYQPEKIIDPPQQKNVKFLLKKKEEGLEAVWINTKHQKKEKPKKLSDENEKYEALSLFKYFFLGTRFHIYDTKILNEDALDYYITEDKLQIIISAKEPLVIENEYLDYKITYFLEGFVLYRKMSEIVSKPVTDYYEYHGTALFKDLQKPGRIRKKFRRRRNEMYYGSRLHFMRALANNELENHGFKTFNIEADSINIQTITKEDFTEVLPPKESLVIHKIDMIHIKRTKNQDTIKHYIKSAASSIHAKRNFGIDKMGNFFPWNALIFEGRFGREGMARALPLDFNPYPN</sequence>
<dbReference type="SUPFAM" id="SSF49464">
    <property type="entry name" value="Carboxypeptidase regulatory domain-like"/>
    <property type="match status" value="1"/>
</dbReference>
<keyword evidence="2" id="KW-1185">Reference proteome</keyword>
<accession>A0ABU2KJB9</accession>
<dbReference type="EMBL" id="JAVRBG010000008">
    <property type="protein sequence ID" value="MDT0294815.1"/>
    <property type="molecule type" value="Genomic_DNA"/>
</dbReference>
<protein>
    <submittedName>
        <fullName evidence="1">Carboxypeptidase-like regulatory domain-containing protein</fullName>
    </submittedName>
</protein>
<dbReference type="InterPro" id="IPR008969">
    <property type="entry name" value="CarboxyPept-like_regulatory"/>
</dbReference>
<gene>
    <name evidence="1" type="ORF">RLT85_09230</name>
</gene>
<reference evidence="2" key="1">
    <citation type="submission" date="2023-07" db="EMBL/GenBank/DDBJ databases">
        <title>Isolating and identifying novel microbial strains from the Mariana Trench.</title>
        <authorList>
            <person name="Fu H."/>
        </authorList>
    </citation>
    <scope>NUCLEOTIDE SEQUENCE [LARGE SCALE GENOMIC DNA]</scope>
    <source>
        <strain evidence="2">T-y2</strain>
    </source>
</reference>
<evidence type="ECO:0000313" key="2">
    <source>
        <dbReference type="Proteomes" id="UP001182991"/>
    </source>
</evidence>
<name>A0ABU2KJB9_9FLAO</name>
<dbReference type="Proteomes" id="UP001182991">
    <property type="component" value="Unassembled WGS sequence"/>
</dbReference>
<evidence type="ECO:0000313" key="1">
    <source>
        <dbReference type="EMBL" id="MDT0294815.1"/>
    </source>
</evidence>
<comment type="caution">
    <text evidence="1">The sequence shown here is derived from an EMBL/GenBank/DDBJ whole genome shotgun (WGS) entry which is preliminary data.</text>
</comment>